<dbReference type="EMBL" id="BLVP01000008">
    <property type="protein sequence ID" value="GFM37174.1"/>
    <property type="molecule type" value="Genomic_DNA"/>
</dbReference>
<accession>A0A7J0BW15</accession>
<proteinExistence type="predicted"/>
<organism evidence="1 2">
    <name type="scientific">Desulfovibrio psychrotolerans</name>
    <dbReference type="NCBI Taxonomy" id="415242"/>
    <lineage>
        <taxon>Bacteria</taxon>
        <taxon>Pseudomonadati</taxon>
        <taxon>Thermodesulfobacteriota</taxon>
        <taxon>Desulfovibrionia</taxon>
        <taxon>Desulfovibrionales</taxon>
        <taxon>Desulfovibrionaceae</taxon>
        <taxon>Desulfovibrio</taxon>
    </lineage>
</organism>
<dbReference type="AlphaFoldDB" id="A0A7J0BW15"/>
<gene>
    <name evidence="1" type="ORF">DSM19430T_18580</name>
</gene>
<dbReference type="Proteomes" id="UP000503820">
    <property type="component" value="Unassembled WGS sequence"/>
</dbReference>
<evidence type="ECO:0000313" key="2">
    <source>
        <dbReference type="Proteomes" id="UP000503820"/>
    </source>
</evidence>
<evidence type="ECO:0000313" key="1">
    <source>
        <dbReference type="EMBL" id="GFM37174.1"/>
    </source>
</evidence>
<sequence length="58" mass="6146">MKESGKPEKSGDLGKLKTACAGRGYWQGLLAETYCTLSVGVGALRMDSSSCARDCSRD</sequence>
<name>A0A7J0BW15_9BACT</name>
<keyword evidence="2" id="KW-1185">Reference proteome</keyword>
<reference evidence="1 2" key="1">
    <citation type="submission" date="2020-05" db="EMBL/GenBank/DDBJ databases">
        <title>Draft genome sequence of Desulfovibrio psychrotolerans JS1T.</title>
        <authorList>
            <person name="Ueno A."/>
            <person name="Tamazawa S."/>
            <person name="Tamamura S."/>
            <person name="Murakami T."/>
            <person name="Kiyama T."/>
            <person name="Inomata H."/>
            <person name="Amano Y."/>
            <person name="Miyakawa K."/>
            <person name="Tamaki H."/>
            <person name="Naganuma T."/>
            <person name="Kaneko K."/>
        </authorList>
    </citation>
    <scope>NUCLEOTIDE SEQUENCE [LARGE SCALE GENOMIC DNA]</scope>
    <source>
        <strain evidence="1 2">JS1</strain>
    </source>
</reference>
<protein>
    <submittedName>
        <fullName evidence="1">Uncharacterized protein</fullName>
    </submittedName>
</protein>
<comment type="caution">
    <text evidence="1">The sequence shown here is derived from an EMBL/GenBank/DDBJ whole genome shotgun (WGS) entry which is preliminary data.</text>
</comment>